<dbReference type="Pfam" id="PF03103">
    <property type="entry name" value="DUF243"/>
    <property type="match status" value="1"/>
</dbReference>
<organism evidence="3 4">
    <name type="scientific">Meganyctiphanes norvegica</name>
    <name type="common">Northern krill</name>
    <name type="synonym">Thysanopoda norvegica</name>
    <dbReference type="NCBI Taxonomy" id="48144"/>
    <lineage>
        <taxon>Eukaryota</taxon>
        <taxon>Metazoa</taxon>
        <taxon>Ecdysozoa</taxon>
        <taxon>Arthropoda</taxon>
        <taxon>Crustacea</taxon>
        <taxon>Multicrustacea</taxon>
        <taxon>Malacostraca</taxon>
        <taxon>Eumalacostraca</taxon>
        <taxon>Eucarida</taxon>
        <taxon>Euphausiacea</taxon>
        <taxon>Euphausiidae</taxon>
        <taxon>Meganyctiphanes</taxon>
    </lineage>
</organism>
<dbReference type="EMBL" id="CAXKWB010029246">
    <property type="protein sequence ID" value="CAL4135323.1"/>
    <property type="molecule type" value="Genomic_DNA"/>
</dbReference>
<feature type="compositionally biased region" description="Gly residues" evidence="1">
    <location>
        <begin position="115"/>
        <end position="133"/>
    </location>
</feature>
<dbReference type="Proteomes" id="UP001497623">
    <property type="component" value="Unassembled WGS sequence"/>
</dbReference>
<dbReference type="SMART" id="SM00690">
    <property type="entry name" value="DM5"/>
    <property type="match status" value="1"/>
</dbReference>
<feature type="region of interest" description="Disordered" evidence="1">
    <location>
        <begin position="105"/>
        <end position="146"/>
    </location>
</feature>
<protein>
    <recommendedName>
        <fullName evidence="2">DUF243 domain-containing protein</fullName>
    </recommendedName>
</protein>
<evidence type="ECO:0000259" key="2">
    <source>
        <dbReference type="SMART" id="SM00690"/>
    </source>
</evidence>
<feature type="non-terminal residue" evidence="3">
    <location>
        <position position="146"/>
    </location>
</feature>
<keyword evidence="4" id="KW-1185">Reference proteome</keyword>
<gene>
    <name evidence="3" type="ORF">MNOR_LOCUS27573</name>
</gene>
<accession>A0AAV2RS16</accession>
<evidence type="ECO:0000313" key="3">
    <source>
        <dbReference type="EMBL" id="CAL4135323.1"/>
    </source>
</evidence>
<dbReference type="AlphaFoldDB" id="A0AAV2RS16"/>
<dbReference type="InterPro" id="IPR004145">
    <property type="entry name" value="DUF243"/>
</dbReference>
<evidence type="ECO:0000256" key="1">
    <source>
        <dbReference type="SAM" id="MobiDB-lite"/>
    </source>
</evidence>
<comment type="caution">
    <text evidence="3">The sequence shown here is derived from an EMBL/GenBank/DDBJ whole genome shotgun (WGS) entry which is preliminary data.</text>
</comment>
<evidence type="ECO:0000313" key="4">
    <source>
        <dbReference type="Proteomes" id="UP001497623"/>
    </source>
</evidence>
<feature type="non-terminal residue" evidence="3">
    <location>
        <position position="1"/>
    </location>
</feature>
<sequence length="146" mass="14996">APVIQRSFGPAPQVPPPKVDYSIVFVKTPEQTDGPDPIIVPPPQKRTLVYVLSKKQEEEGQKVIQVPESSYDPEVFYVNYGPGENPTLPGGVDLTTALNSAIQPGQVIGAPTSSGNGGGNGGGYSYSGNGVSGGSAAPQAPAQTYG</sequence>
<proteinExistence type="predicted"/>
<reference evidence="3 4" key="1">
    <citation type="submission" date="2024-05" db="EMBL/GenBank/DDBJ databases">
        <authorList>
            <person name="Wallberg A."/>
        </authorList>
    </citation>
    <scope>NUCLEOTIDE SEQUENCE [LARGE SCALE GENOMIC DNA]</scope>
</reference>
<name>A0AAV2RS16_MEGNR</name>
<feature type="domain" description="DUF243" evidence="2">
    <location>
        <begin position="2"/>
        <end position="83"/>
    </location>
</feature>